<evidence type="ECO:0000313" key="4">
    <source>
        <dbReference type="Proteomes" id="UP000243459"/>
    </source>
</evidence>
<dbReference type="SUPFAM" id="SSF143437">
    <property type="entry name" value="THUMP domain-like"/>
    <property type="match status" value="1"/>
</dbReference>
<dbReference type="GO" id="GO:0006400">
    <property type="term" value="P:tRNA modification"/>
    <property type="evidence" value="ECO:0007669"/>
    <property type="project" value="InterPro"/>
</dbReference>
<feature type="domain" description="THUMP" evidence="2">
    <location>
        <begin position="222"/>
        <end position="315"/>
    </location>
</feature>
<dbReference type="CDD" id="cd11717">
    <property type="entry name" value="THUMP_THUMPD1_like"/>
    <property type="match status" value="1"/>
</dbReference>
<gene>
    <name evidence="3" type="ORF">A4U43_C10F17910</name>
</gene>
<feature type="compositionally biased region" description="Basic and acidic residues" evidence="1">
    <location>
        <begin position="28"/>
        <end position="40"/>
    </location>
</feature>
<sequence>MANEKEEEQVQAQAEKEKEEEEALGLGRGEKREEDEELKPWEQHSAVISIPRYDYKAPSSILERSHSGFLITCPIKREKSATKEAISVLEKFVSSMYSNNRPTLGSCNARTVTKKRKTFSEETNTENIEKTQRNGADSAKAFGELVENVSSEVSMNVGSSLSLSLVKLTGSGLLLFTFTSNSFRHVVGVLSNILQALGSGDLKRPLWCNRIFPIQETCVLTEKNLQTVVSKLVQEYLGKEQESLERPIKFAVAYNRRGVEEIETKNSKSATDSKIPLLLDRESCFKIVAGAFKDVAKNSVVDLKSPEVAVIVELLPLSGVPNESVVAGVSILPHELIATKPRLCVKPLVSDTKATNKRN</sequence>
<reference evidence="4" key="1">
    <citation type="journal article" date="2017" name="Nat. Commun.">
        <title>The asparagus genome sheds light on the origin and evolution of a young Y chromosome.</title>
        <authorList>
            <person name="Harkess A."/>
            <person name="Zhou J."/>
            <person name="Xu C."/>
            <person name="Bowers J.E."/>
            <person name="Van der Hulst R."/>
            <person name="Ayyampalayam S."/>
            <person name="Mercati F."/>
            <person name="Riccardi P."/>
            <person name="McKain M.R."/>
            <person name="Kakrana A."/>
            <person name="Tang H."/>
            <person name="Ray J."/>
            <person name="Groenendijk J."/>
            <person name="Arikit S."/>
            <person name="Mathioni S.M."/>
            <person name="Nakano M."/>
            <person name="Shan H."/>
            <person name="Telgmann-Rauber A."/>
            <person name="Kanno A."/>
            <person name="Yue Z."/>
            <person name="Chen H."/>
            <person name="Li W."/>
            <person name="Chen Y."/>
            <person name="Xu X."/>
            <person name="Zhang Y."/>
            <person name="Luo S."/>
            <person name="Chen H."/>
            <person name="Gao J."/>
            <person name="Mao Z."/>
            <person name="Pires J.C."/>
            <person name="Luo M."/>
            <person name="Kudrna D."/>
            <person name="Wing R.A."/>
            <person name="Meyers B.C."/>
            <person name="Yi K."/>
            <person name="Kong H."/>
            <person name="Lavrijsen P."/>
            <person name="Sunseri F."/>
            <person name="Falavigna A."/>
            <person name="Ye Y."/>
            <person name="Leebens-Mack J.H."/>
            <person name="Chen G."/>
        </authorList>
    </citation>
    <scope>NUCLEOTIDE SEQUENCE [LARGE SCALE GENOMIC DNA]</scope>
    <source>
        <strain evidence="4">cv. DH0086</strain>
    </source>
</reference>
<accession>A0A5P1E6W7</accession>
<dbReference type="EMBL" id="CM007390">
    <property type="protein sequence ID" value="ONK57227.1"/>
    <property type="molecule type" value="Genomic_DNA"/>
</dbReference>
<dbReference type="OMA" id="QPIKFAV"/>
<dbReference type="GO" id="GO:0003723">
    <property type="term" value="F:RNA binding"/>
    <property type="evidence" value="ECO:0007669"/>
    <property type="project" value="InterPro"/>
</dbReference>
<dbReference type="PANTHER" id="PTHR13452:SF13">
    <property type="entry name" value="OS02G0672400 PROTEIN"/>
    <property type="match status" value="1"/>
</dbReference>
<evidence type="ECO:0000313" key="3">
    <source>
        <dbReference type="EMBL" id="ONK57227.1"/>
    </source>
</evidence>
<dbReference type="PANTHER" id="PTHR13452">
    <property type="entry name" value="THUMP DOMAIN CONTAINING PROTEIN 1-RELATED"/>
    <property type="match status" value="1"/>
</dbReference>
<evidence type="ECO:0000259" key="2">
    <source>
        <dbReference type="Pfam" id="PF02926"/>
    </source>
</evidence>
<organism evidence="3 4">
    <name type="scientific">Asparagus officinalis</name>
    <name type="common">Garden asparagus</name>
    <dbReference type="NCBI Taxonomy" id="4686"/>
    <lineage>
        <taxon>Eukaryota</taxon>
        <taxon>Viridiplantae</taxon>
        <taxon>Streptophyta</taxon>
        <taxon>Embryophyta</taxon>
        <taxon>Tracheophyta</taxon>
        <taxon>Spermatophyta</taxon>
        <taxon>Magnoliopsida</taxon>
        <taxon>Liliopsida</taxon>
        <taxon>Asparagales</taxon>
        <taxon>Asparagaceae</taxon>
        <taxon>Asparagoideae</taxon>
        <taxon>Asparagus</taxon>
    </lineage>
</organism>
<dbReference type="Pfam" id="PF02926">
    <property type="entry name" value="THUMP"/>
    <property type="match status" value="1"/>
</dbReference>
<protein>
    <recommendedName>
        <fullName evidence="2">THUMP domain-containing protein</fullName>
    </recommendedName>
</protein>
<dbReference type="InterPro" id="IPR040183">
    <property type="entry name" value="THUMPD1-like"/>
</dbReference>
<feature type="region of interest" description="Disordered" evidence="1">
    <location>
        <begin position="1"/>
        <end position="40"/>
    </location>
</feature>
<dbReference type="OrthoDB" id="367221at2759"/>
<dbReference type="Gramene" id="ONK57227">
    <property type="protein sequence ID" value="ONK57227"/>
    <property type="gene ID" value="A4U43_C10F17910"/>
</dbReference>
<proteinExistence type="predicted"/>
<keyword evidence="4" id="KW-1185">Reference proteome</keyword>
<dbReference type="AlphaFoldDB" id="A0A5P1E6W7"/>
<dbReference type="InterPro" id="IPR004114">
    <property type="entry name" value="THUMP_dom"/>
</dbReference>
<dbReference type="Proteomes" id="UP000243459">
    <property type="component" value="Chromosome 10"/>
</dbReference>
<name>A0A5P1E6W7_ASPOF</name>
<evidence type="ECO:0000256" key="1">
    <source>
        <dbReference type="SAM" id="MobiDB-lite"/>
    </source>
</evidence>